<dbReference type="STRING" id="1763534.GCA_001831475_01588"/>
<evidence type="ECO:0000259" key="3">
    <source>
        <dbReference type="Pfam" id="PF18962"/>
    </source>
</evidence>
<dbReference type="EMBL" id="LVEP01000002">
    <property type="protein sequence ID" value="OCB78762.1"/>
    <property type="molecule type" value="Genomic_DNA"/>
</dbReference>
<feature type="signal peptide" evidence="2">
    <location>
        <begin position="1"/>
        <end position="23"/>
    </location>
</feature>
<gene>
    <name evidence="4" type="ORF">LPBF_01855</name>
</gene>
<dbReference type="InterPro" id="IPR026444">
    <property type="entry name" value="Secre_tail"/>
</dbReference>
<keyword evidence="1 2" id="KW-0732">Signal</keyword>
<sequence length="160" mass="17537">MKQKKVRWSVLLLGIGLTMQAQQTTNATGNNALGSGGTASYSVGQIVYTTNTDTAGSIAQGVQQPYEIAVVLGLDNHHFIDLELAAYPNPTADYLILNTGKLELTTLQLQLYSSVGKLIENRKIASNSEKINLEHLPKGIYFLKVNNNNQETKTFKIIKK</sequence>
<name>A0A1B9EA04_9FLAO</name>
<comment type="caution">
    <text evidence="4">The sequence shown here is derived from an EMBL/GenBank/DDBJ whole genome shotgun (WGS) entry which is preliminary data.</text>
</comment>
<evidence type="ECO:0000313" key="4">
    <source>
        <dbReference type="EMBL" id="OCB78762.1"/>
    </source>
</evidence>
<evidence type="ECO:0000256" key="2">
    <source>
        <dbReference type="SAM" id="SignalP"/>
    </source>
</evidence>
<proteinExistence type="predicted"/>
<reference evidence="4 5" key="1">
    <citation type="submission" date="2016-03" db="EMBL/GenBank/DDBJ databases">
        <authorList>
            <person name="Ploux O."/>
        </authorList>
    </citation>
    <scope>NUCLEOTIDE SEQUENCE [LARGE SCALE GENOMIC DNA]</scope>
    <source>
        <strain evidence="4 5">LPB0076</strain>
    </source>
</reference>
<keyword evidence="5" id="KW-1185">Reference proteome</keyword>
<dbReference type="Proteomes" id="UP000093510">
    <property type="component" value="Unassembled WGS sequence"/>
</dbReference>
<dbReference type="OrthoDB" id="1352409at2"/>
<feature type="chain" id="PRO_5008625473" description="Secretion system C-terminal sorting domain-containing protein" evidence="2">
    <location>
        <begin position="24"/>
        <end position="160"/>
    </location>
</feature>
<evidence type="ECO:0000313" key="5">
    <source>
        <dbReference type="Proteomes" id="UP000093510"/>
    </source>
</evidence>
<evidence type="ECO:0000256" key="1">
    <source>
        <dbReference type="ARBA" id="ARBA00022729"/>
    </source>
</evidence>
<organism evidence="4 5">
    <name type="scientific">Flavobacterium crassostreae</name>
    <dbReference type="NCBI Taxonomy" id="1763534"/>
    <lineage>
        <taxon>Bacteria</taxon>
        <taxon>Pseudomonadati</taxon>
        <taxon>Bacteroidota</taxon>
        <taxon>Flavobacteriia</taxon>
        <taxon>Flavobacteriales</taxon>
        <taxon>Flavobacteriaceae</taxon>
        <taxon>Flavobacterium</taxon>
    </lineage>
</organism>
<dbReference type="AlphaFoldDB" id="A0A1B9EA04"/>
<feature type="domain" description="Secretion system C-terminal sorting" evidence="3">
    <location>
        <begin position="87"/>
        <end position="155"/>
    </location>
</feature>
<protein>
    <recommendedName>
        <fullName evidence="3">Secretion system C-terminal sorting domain-containing protein</fullName>
    </recommendedName>
</protein>
<dbReference type="Pfam" id="PF18962">
    <property type="entry name" value="Por_Secre_tail"/>
    <property type="match status" value="1"/>
</dbReference>
<dbReference type="NCBIfam" id="TIGR04183">
    <property type="entry name" value="Por_Secre_tail"/>
    <property type="match status" value="1"/>
</dbReference>
<dbReference type="RefSeq" id="WP_066331717.1">
    <property type="nucleotide sequence ID" value="NZ_CP017688.1"/>
</dbReference>
<accession>A0A1B9EA04</accession>